<accession>A0A0E0HSA4</accession>
<protein>
    <submittedName>
        <fullName evidence="1">Uncharacterized protein</fullName>
    </submittedName>
</protein>
<dbReference type="Gramene" id="ONIVA06G21590.1">
    <property type="protein sequence ID" value="ONIVA06G21590.1"/>
    <property type="gene ID" value="ONIVA06G21590"/>
</dbReference>
<dbReference type="HOGENOM" id="CLU_1573163_0_0_1"/>
<reference evidence="1" key="2">
    <citation type="submission" date="2018-04" db="EMBL/GenBank/DDBJ databases">
        <title>OnivRS2 (Oryza nivara Reference Sequence Version 2).</title>
        <authorList>
            <person name="Zhang J."/>
            <person name="Kudrna D."/>
            <person name="Lee S."/>
            <person name="Talag J."/>
            <person name="Rajasekar S."/>
            <person name="Welchert J."/>
            <person name="Hsing Y.-I."/>
            <person name="Wing R.A."/>
        </authorList>
    </citation>
    <scope>NUCLEOTIDE SEQUENCE [LARGE SCALE GENOMIC DNA]</scope>
    <source>
        <strain evidence="1">SL10</strain>
    </source>
</reference>
<organism evidence="1">
    <name type="scientific">Oryza nivara</name>
    <name type="common">Indian wild rice</name>
    <name type="synonym">Oryza sativa f. spontanea</name>
    <dbReference type="NCBI Taxonomy" id="4536"/>
    <lineage>
        <taxon>Eukaryota</taxon>
        <taxon>Viridiplantae</taxon>
        <taxon>Streptophyta</taxon>
        <taxon>Embryophyta</taxon>
        <taxon>Tracheophyta</taxon>
        <taxon>Spermatophyta</taxon>
        <taxon>Magnoliopsida</taxon>
        <taxon>Liliopsida</taxon>
        <taxon>Poales</taxon>
        <taxon>Poaceae</taxon>
        <taxon>BOP clade</taxon>
        <taxon>Oryzoideae</taxon>
        <taxon>Oryzeae</taxon>
        <taxon>Oryzinae</taxon>
        <taxon>Oryza</taxon>
    </lineage>
</organism>
<dbReference type="Proteomes" id="UP000006591">
    <property type="component" value="Chromosome 6"/>
</dbReference>
<keyword evidence="2" id="KW-1185">Reference proteome</keyword>
<proteinExistence type="predicted"/>
<dbReference type="EnsemblPlants" id="ONIVA06G21590.1">
    <property type="protein sequence ID" value="ONIVA06G21590.1"/>
    <property type="gene ID" value="ONIVA06G21590"/>
</dbReference>
<reference evidence="1" key="1">
    <citation type="submission" date="2015-04" db="UniProtKB">
        <authorList>
            <consortium name="EnsemblPlants"/>
        </authorList>
    </citation>
    <scope>IDENTIFICATION</scope>
    <source>
        <strain evidence="1">SL10</strain>
    </source>
</reference>
<evidence type="ECO:0000313" key="1">
    <source>
        <dbReference type="EnsemblPlants" id="ONIVA06G21590.1"/>
    </source>
</evidence>
<dbReference type="AlphaFoldDB" id="A0A0E0HSA4"/>
<evidence type="ECO:0000313" key="2">
    <source>
        <dbReference type="Proteomes" id="UP000006591"/>
    </source>
</evidence>
<sequence>MIGAYKSLHVEAPAAALKPVKAVAAGPSELPDATTSVPLPVLAARHTASTRHPCYGWLIESESEDDELDNEVSAVDQTNSLAMSCCWRMVFKPHNLRCHLLHMSQPKQWQQFLLDKLSQQGAHDMDGLLRVNLRMMNCTMECQLLSKPILQLFQIIMDDCLLSKPSLKLL</sequence>
<name>A0A0E0HSA4_ORYNI</name>